<dbReference type="InterPro" id="IPR000884">
    <property type="entry name" value="TSP1_rpt"/>
</dbReference>
<dbReference type="PROSITE" id="PS50092">
    <property type="entry name" value="TSP1"/>
    <property type="match status" value="1"/>
</dbReference>
<reference evidence="4" key="1">
    <citation type="submission" date="2017-02" db="UniProtKB">
        <authorList>
            <consortium name="WormBaseParasite"/>
        </authorList>
    </citation>
    <scope>IDENTIFICATION</scope>
</reference>
<dbReference type="OrthoDB" id="98591at2759"/>
<evidence type="ECO:0000259" key="1">
    <source>
        <dbReference type="Pfam" id="PF25031"/>
    </source>
</evidence>
<dbReference type="AlphaFoldDB" id="A0A0N4VKC4"/>
<dbReference type="WBParaSite" id="EVEC_0001131201-mRNA-1">
    <property type="protein sequence ID" value="EVEC_0001131201-mRNA-1"/>
    <property type="gene ID" value="EVEC_0001131201"/>
</dbReference>
<dbReference type="PANTHER" id="PTHR20920">
    <property type="entry name" value="RPE-SPONDIN"/>
    <property type="match status" value="1"/>
</dbReference>
<gene>
    <name evidence="2" type="ORF">EVEC_LOCUS10620</name>
</gene>
<dbReference type="InterPro" id="IPR056801">
    <property type="entry name" value="SBSPON_C"/>
</dbReference>
<dbReference type="SMART" id="SM00209">
    <property type="entry name" value="TSP1"/>
    <property type="match status" value="1"/>
</dbReference>
<name>A0A0N4VKC4_ENTVE</name>
<dbReference type="PANTHER" id="PTHR20920:SF5">
    <property type="entry name" value="SMB DOMAIN-CONTAINING PROTEIN"/>
    <property type="match status" value="1"/>
</dbReference>
<proteinExistence type="predicted"/>
<evidence type="ECO:0000313" key="3">
    <source>
        <dbReference type="Proteomes" id="UP000274131"/>
    </source>
</evidence>
<dbReference type="InterPro" id="IPR039942">
    <property type="entry name" value="SBSPO"/>
</dbReference>
<evidence type="ECO:0000313" key="2">
    <source>
        <dbReference type="EMBL" id="VDD95869.1"/>
    </source>
</evidence>
<keyword evidence="3" id="KW-1185">Reference proteome</keyword>
<protein>
    <submittedName>
        <fullName evidence="4">SMB domain-containing protein</fullName>
    </submittedName>
</protein>
<sequence length="248" mass="28586">SGEDGREKFDEKSNEVNYRYLERKSDSADGSICYCDEYCVKHSDCCSDYASYSQDCVVDNWGKWSSCIPDDKIRGCGTGVQARRRRISKLPKGAGKDCSPLLEERTCFKQCRNRPSRDTKTAALLLDYKYQKIGERKINFGHRYIHLFSVVICSYCVKYRLGWVNHNCVDSRYKHMLYKGNVICAECQPDAQMHRPDARCAMDLEDGKTGFWKLLGSQSCNGIWTRLSRVDNCKCYKSFNSTDSFLFV</sequence>
<dbReference type="EMBL" id="UXUI01011007">
    <property type="protein sequence ID" value="VDD95869.1"/>
    <property type="molecule type" value="Genomic_DNA"/>
</dbReference>
<accession>A0A0N4VKC4</accession>
<feature type="domain" description="SBSPON-like C-terminal" evidence="1">
    <location>
        <begin position="124"/>
        <end position="247"/>
    </location>
</feature>
<evidence type="ECO:0000313" key="4">
    <source>
        <dbReference type="WBParaSite" id="EVEC_0001131201-mRNA-1"/>
    </source>
</evidence>
<dbReference type="SUPFAM" id="SSF82895">
    <property type="entry name" value="TSP-1 type 1 repeat"/>
    <property type="match status" value="1"/>
</dbReference>
<dbReference type="STRING" id="51028.A0A0N4VKC4"/>
<dbReference type="Pfam" id="PF25031">
    <property type="entry name" value="SBSPON_C"/>
    <property type="match status" value="1"/>
</dbReference>
<dbReference type="InterPro" id="IPR036383">
    <property type="entry name" value="TSP1_rpt_sf"/>
</dbReference>
<organism evidence="4">
    <name type="scientific">Enterobius vermicularis</name>
    <name type="common">Human pinworm</name>
    <dbReference type="NCBI Taxonomy" id="51028"/>
    <lineage>
        <taxon>Eukaryota</taxon>
        <taxon>Metazoa</taxon>
        <taxon>Ecdysozoa</taxon>
        <taxon>Nematoda</taxon>
        <taxon>Chromadorea</taxon>
        <taxon>Rhabditida</taxon>
        <taxon>Spirurina</taxon>
        <taxon>Oxyuridomorpha</taxon>
        <taxon>Oxyuroidea</taxon>
        <taxon>Oxyuridae</taxon>
        <taxon>Enterobius</taxon>
    </lineage>
</organism>
<dbReference type="Proteomes" id="UP000274131">
    <property type="component" value="Unassembled WGS sequence"/>
</dbReference>
<dbReference type="Gene3D" id="2.20.100.10">
    <property type="entry name" value="Thrombospondin type-1 (TSP1) repeat"/>
    <property type="match status" value="1"/>
</dbReference>
<reference evidence="2 3" key="2">
    <citation type="submission" date="2018-10" db="EMBL/GenBank/DDBJ databases">
        <authorList>
            <consortium name="Pathogen Informatics"/>
        </authorList>
    </citation>
    <scope>NUCLEOTIDE SEQUENCE [LARGE SCALE GENOMIC DNA]</scope>
</reference>